<feature type="compositionally biased region" description="Acidic residues" evidence="1">
    <location>
        <begin position="75"/>
        <end position="85"/>
    </location>
</feature>
<evidence type="ECO:0000313" key="3">
    <source>
        <dbReference type="EMBL" id="KAE9286528.1"/>
    </source>
</evidence>
<evidence type="ECO:0000313" key="5">
    <source>
        <dbReference type="Proteomes" id="UP000460718"/>
    </source>
</evidence>
<feature type="compositionally biased region" description="Low complexity" evidence="1">
    <location>
        <begin position="164"/>
        <end position="174"/>
    </location>
</feature>
<dbReference type="AlphaFoldDB" id="A0A6A4C9U9"/>
<accession>A0A6A4C9U9</accession>
<feature type="compositionally biased region" description="Low complexity" evidence="1">
    <location>
        <begin position="12"/>
        <end position="31"/>
    </location>
</feature>
<feature type="compositionally biased region" description="Polar residues" evidence="1">
    <location>
        <begin position="63"/>
        <end position="74"/>
    </location>
</feature>
<reference evidence="3 4" key="1">
    <citation type="submission" date="2018-08" db="EMBL/GenBank/DDBJ databases">
        <title>Genomic investigation of the strawberry pathogen Phytophthora fragariae indicates pathogenicity is determined by transcriptional variation in three key races.</title>
        <authorList>
            <person name="Adams T.M."/>
            <person name="Armitage A.D."/>
            <person name="Sobczyk M.K."/>
            <person name="Bates H.J."/>
            <person name="Dunwell J.M."/>
            <person name="Nellist C.F."/>
            <person name="Harrison R.J."/>
        </authorList>
    </citation>
    <scope>NUCLEOTIDE SEQUENCE [LARGE SCALE GENOMIC DNA]</scope>
    <source>
        <strain evidence="3 4">A4</strain>
        <strain evidence="2 5">SCRP245</strain>
    </source>
</reference>
<evidence type="ECO:0000256" key="1">
    <source>
        <dbReference type="SAM" id="MobiDB-lite"/>
    </source>
</evidence>
<gene>
    <name evidence="3" type="ORF">PF001_g21403</name>
    <name evidence="2" type="ORF">PF011_g20823</name>
</gene>
<feature type="region of interest" description="Disordered" evidence="1">
    <location>
        <begin position="1"/>
        <end position="143"/>
    </location>
</feature>
<evidence type="ECO:0000313" key="4">
    <source>
        <dbReference type="Proteomes" id="UP000437068"/>
    </source>
</evidence>
<dbReference type="EMBL" id="QXGE01001948">
    <property type="protein sequence ID" value="KAE9286528.1"/>
    <property type="molecule type" value="Genomic_DNA"/>
</dbReference>
<comment type="caution">
    <text evidence="3">The sequence shown here is derived from an EMBL/GenBank/DDBJ whole genome shotgun (WGS) entry which is preliminary data.</text>
</comment>
<feature type="region of interest" description="Disordered" evidence="1">
    <location>
        <begin position="164"/>
        <end position="186"/>
    </location>
</feature>
<proteinExistence type="predicted"/>
<dbReference type="Proteomes" id="UP000437068">
    <property type="component" value="Unassembled WGS sequence"/>
</dbReference>
<name>A0A6A4C9U9_9STRA</name>
<dbReference type="EMBL" id="QXFW01001908">
    <property type="protein sequence ID" value="KAE8984322.1"/>
    <property type="molecule type" value="Genomic_DNA"/>
</dbReference>
<sequence length="250" mass="27305">MTARDERAVRQSNTPTSGTASSTAARASHTTRAPKRRRVVRTRLRLNDGSGNQNDRAEVVVSSGVTIASPSGDNIESDTSSDEEDQRAQVFVGNGPASGGNRPSPPAGPLPTPTATSQLGNQHQRQESTESRQQPSDDLEEMDWWHALTPGQQETMMKRFMLQPPQSAAPASAPVPMYVTTPVNDQTRRRKMKKLKLEPFKGAGCESVEAWLASIPEAVQRQQDLGDENWSTRELYSGVTEHLKEGRTSG</sequence>
<protein>
    <submittedName>
        <fullName evidence="3">Uncharacterized protein</fullName>
    </submittedName>
</protein>
<feature type="compositionally biased region" description="Basic residues" evidence="1">
    <location>
        <begin position="32"/>
        <end position="44"/>
    </location>
</feature>
<organism evidence="3 4">
    <name type="scientific">Phytophthora fragariae</name>
    <dbReference type="NCBI Taxonomy" id="53985"/>
    <lineage>
        <taxon>Eukaryota</taxon>
        <taxon>Sar</taxon>
        <taxon>Stramenopiles</taxon>
        <taxon>Oomycota</taxon>
        <taxon>Peronosporomycetes</taxon>
        <taxon>Peronosporales</taxon>
        <taxon>Peronosporaceae</taxon>
        <taxon>Phytophthora</taxon>
    </lineage>
</organism>
<dbReference type="Proteomes" id="UP000460718">
    <property type="component" value="Unassembled WGS sequence"/>
</dbReference>
<feature type="compositionally biased region" description="Pro residues" evidence="1">
    <location>
        <begin position="103"/>
        <end position="112"/>
    </location>
</feature>
<evidence type="ECO:0000313" key="2">
    <source>
        <dbReference type="EMBL" id="KAE8984322.1"/>
    </source>
</evidence>